<dbReference type="AlphaFoldDB" id="A0A9N9BX93"/>
<organism evidence="1 2">
    <name type="scientific">Paraglomus brasilianum</name>
    <dbReference type="NCBI Taxonomy" id="144538"/>
    <lineage>
        <taxon>Eukaryota</taxon>
        <taxon>Fungi</taxon>
        <taxon>Fungi incertae sedis</taxon>
        <taxon>Mucoromycota</taxon>
        <taxon>Glomeromycotina</taxon>
        <taxon>Glomeromycetes</taxon>
        <taxon>Paraglomerales</taxon>
        <taxon>Paraglomeraceae</taxon>
        <taxon>Paraglomus</taxon>
    </lineage>
</organism>
<protein>
    <submittedName>
        <fullName evidence="1">5717_t:CDS:1</fullName>
    </submittedName>
</protein>
<gene>
    <name evidence="1" type="ORF">PBRASI_LOCUS6523</name>
</gene>
<accession>A0A9N9BX93</accession>
<evidence type="ECO:0000313" key="2">
    <source>
        <dbReference type="Proteomes" id="UP000789739"/>
    </source>
</evidence>
<proteinExistence type="predicted"/>
<reference evidence="1" key="1">
    <citation type="submission" date="2021-06" db="EMBL/GenBank/DDBJ databases">
        <authorList>
            <person name="Kallberg Y."/>
            <person name="Tangrot J."/>
            <person name="Rosling A."/>
        </authorList>
    </citation>
    <scope>NUCLEOTIDE SEQUENCE</scope>
    <source>
        <strain evidence="1">BR232B</strain>
    </source>
</reference>
<name>A0A9N9BX93_9GLOM</name>
<dbReference type="EMBL" id="CAJVPI010000875">
    <property type="protein sequence ID" value="CAG8579152.1"/>
    <property type="molecule type" value="Genomic_DNA"/>
</dbReference>
<comment type="caution">
    <text evidence="1">The sequence shown here is derived from an EMBL/GenBank/DDBJ whole genome shotgun (WGS) entry which is preliminary data.</text>
</comment>
<sequence length="141" mass="15935">MLKEGKIVNNRQRNRAFAQGASGDAAVPEALRNIYLLSEPLASLSAVAKYEADLDQAIGACTKENDKKDPDHPLACGIFDLTKRKKDMMEQRLSSNMDHQIARWYGDRHVNINRLLILQIVPGHYDVNTEIVRIMQAVIDY</sequence>
<evidence type="ECO:0000313" key="1">
    <source>
        <dbReference type="EMBL" id="CAG8579152.1"/>
    </source>
</evidence>
<keyword evidence="2" id="KW-1185">Reference proteome</keyword>
<dbReference type="Proteomes" id="UP000789739">
    <property type="component" value="Unassembled WGS sequence"/>
</dbReference>